<dbReference type="PhylomeDB" id="R7QLE1"/>
<dbReference type="AlphaFoldDB" id="R7QLE1"/>
<name>R7QLE1_CHOCR</name>
<dbReference type="PANTHER" id="PTHR11749">
    <property type="entry name" value="RIBULOSE-5-PHOSPHATE-3-EPIMERASE"/>
    <property type="match status" value="1"/>
</dbReference>
<dbReference type="EMBL" id="HG001914">
    <property type="protein sequence ID" value="CDF38296.1"/>
    <property type="molecule type" value="Genomic_DNA"/>
</dbReference>
<feature type="binding site" evidence="12">
    <location>
        <position position="37"/>
    </location>
    <ligand>
        <name>a divalent metal cation</name>
        <dbReference type="ChEBI" id="CHEBI:60240"/>
    </ligand>
</feature>
<feature type="binding site" evidence="12">
    <location>
        <position position="68"/>
    </location>
    <ligand>
        <name>a divalent metal cation</name>
        <dbReference type="ChEBI" id="CHEBI:60240"/>
    </ligand>
</feature>
<feature type="binding site" evidence="13">
    <location>
        <position position="10"/>
    </location>
    <ligand>
        <name>substrate</name>
    </ligand>
</feature>
<dbReference type="Gene3D" id="3.20.20.70">
    <property type="entry name" value="Aldolase class I"/>
    <property type="match status" value="1"/>
</dbReference>
<proteinExistence type="inferred from homology"/>
<dbReference type="GeneID" id="17325898"/>
<dbReference type="SUPFAM" id="SSF51366">
    <property type="entry name" value="Ribulose-phoshate binding barrel"/>
    <property type="match status" value="1"/>
</dbReference>
<feature type="binding site" evidence="13">
    <location>
        <begin position="168"/>
        <end position="171"/>
    </location>
    <ligand>
        <name>substrate</name>
    </ligand>
</feature>
<evidence type="ECO:0000256" key="7">
    <source>
        <dbReference type="ARBA" id="ARBA00013188"/>
    </source>
</evidence>
<dbReference type="Pfam" id="PF00834">
    <property type="entry name" value="Ribul_P_3_epim"/>
    <property type="match status" value="2"/>
</dbReference>
<organism evidence="14 15">
    <name type="scientific">Chondrus crispus</name>
    <name type="common">Carrageen Irish moss</name>
    <name type="synonym">Polymorpha crispa</name>
    <dbReference type="NCBI Taxonomy" id="2769"/>
    <lineage>
        <taxon>Eukaryota</taxon>
        <taxon>Rhodophyta</taxon>
        <taxon>Florideophyceae</taxon>
        <taxon>Rhodymeniophycidae</taxon>
        <taxon>Gigartinales</taxon>
        <taxon>Gigartinaceae</taxon>
        <taxon>Chondrus</taxon>
    </lineage>
</organism>
<comment type="cofactor">
    <cofactor evidence="5">
        <name>Fe(2+)</name>
        <dbReference type="ChEBI" id="CHEBI:29033"/>
    </cofactor>
</comment>
<dbReference type="OrthoDB" id="1927044at2759"/>
<feature type="binding site" evidence="13">
    <location>
        <position position="199"/>
    </location>
    <ligand>
        <name>substrate</name>
    </ligand>
</feature>
<keyword evidence="12" id="KW-0170">Cobalt</keyword>
<keyword evidence="15" id="KW-1185">Reference proteome</keyword>
<feature type="active site" description="Proton donor" evidence="11">
    <location>
        <position position="197"/>
    </location>
</feature>
<evidence type="ECO:0000256" key="10">
    <source>
        <dbReference type="PIRNR" id="PIRNR001461"/>
    </source>
</evidence>
<comment type="cofactor">
    <cofactor evidence="4">
        <name>Zn(2+)</name>
        <dbReference type="ChEBI" id="CHEBI:29105"/>
    </cofactor>
</comment>
<comment type="catalytic activity">
    <reaction evidence="1 10">
        <text>D-ribulose 5-phosphate = D-xylulose 5-phosphate</text>
        <dbReference type="Rhea" id="RHEA:13677"/>
        <dbReference type="ChEBI" id="CHEBI:57737"/>
        <dbReference type="ChEBI" id="CHEBI:58121"/>
        <dbReference type="EC" id="5.1.3.1"/>
    </reaction>
</comment>
<evidence type="ECO:0000256" key="6">
    <source>
        <dbReference type="ARBA" id="ARBA00009541"/>
    </source>
</evidence>
<evidence type="ECO:0000256" key="4">
    <source>
        <dbReference type="ARBA" id="ARBA00001947"/>
    </source>
</evidence>
<feature type="binding site" evidence="12">
    <location>
        <position position="35"/>
    </location>
    <ligand>
        <name>a divalent metal cation</name>
        <dbReference type="ChEBI" id="CHEBI:60240"/>
    </ligand>
</feature>
<comment type="cofactor">
    <cofactor evidence="3">
        <name>Co(2+)</name>
        <dbReference type="ChEBI" id="CHEBI:48828"/>
    </cofactor>
</comment>
<dbReference type="KEGG" id="ccp:CHC_T00006121001"/>
<dbReference type="GO" id="GO:0046872">
    <property type="term" value="F:metal ion binding"/>
    <property type="evidence" value="ECO:0007669"/>
    <property type="project" value="UniProtKB-KW"/>
</dbReference>
<feature type="binding site" evidence="13">
    <location>
        <position position="68"/>
    </location>
    <ligand>
        <name>substrate</name>
    </ligand>
</feature>
<evidence type="ECO:0000256" key="3">
    <source>
        <dbReference type="ARBA" id="ARBA00001941"/>
    </source>
</evidence>
<feature type="binding site" evidence="13">
    <location>
        <begin position="219"/>
        <end position="220"/>
    </location>
    <ligand>
        <name>substrate</name>
    </ligand>
</feature>
<evidence type="ECO:0000256" key="11">
    <source>
        <dbReference type="PIRSR" id="PIRSR001461-1"/>
    </source>
</evidence>
<gene>
    <name evidence="14" type="ORF">CHC_T00006121001</name>
</gene>
<keyword evidence="12" id="KW-0862">Zinc</keyword>
<dbReference type="STRING" id="2769.R7QLE1"/>
<dbReference type="FunFam" id="3.20.20.70:FF:000171">
    <property type="entry name" value="Ribulose-phosphate 3-epimerase"/>
    <property type="match status" value="1"/>
</dbReference>
<dbReference type="EC" id="5.1.3.1" evidence="7 10"/>
<evidence type="ECO:0000256" key="13">
    <source>
        <dbReference type="PIRSR" id="PIRSR001461-3"/>
    </source>
</evidence>
<dbReference type="CDD" id="cd00429">
    <property type="entry name" value="RPE"/>
    <property type="match status" value="1"/>
</dbReference>
<reference evidence="15" key="1">
    <citation type="journal article" date="2013" name="Proc. Natl. Acad. Sci. U.S.A.">
        <title>Genome structure and metabolic features in the red seaweed Chondrus crispus shed light on evolution of the Archaeplastida.</title>
        <authorList>
            <person name="Collen J."/>
            <person name="Porcel B."/>
            <person name="Carre W."/>
            <person name="Ball S.G."/>
            <person name="Chaparro C."/>
            <person name="Tonon T."/>
            <person name="Barbeyron T."/>
            <person name="Michel G."/>
            <person name="Noel B."/>
            <person name="Valentin K."/>
            <person name="Elias M."/>
            <person name="Artiguenave F."/>
            <person name="Arun A."/>
            <person name="Aury J.M."/>
            <person name="Barbosa-Neto J.F."/>
            <person name="Bothwell J.H."/>
            <person name="Bouget F.Y."/>
            <person name="Brillet L."/>
            <person name="Cabello-Hurtado F."/>
            <person name="Capella-Gutierrez S."/>
            <person name="Charrier B."/>
            <person name="Cladiere L."/>
            <person name="Cock J.M."/>
            <person name="Coelho S.M."/>
            <person name="Colleoni C."/>
            <person name="Czjzek M."/>
            <person name="Da Silva C."/>
            <person name="Delage L."/>
            <person name="Denoeud F."/>
            <person name="Deschamps P."/>
            <person name="Dittami S.M."/>
            <person name="Gabaldon T."/>
            <person name="Gachon C.M."/>
            <person name="Groisillier A."/>
            <person name="Herve C."/>
            <person name="Jabbari K."/>
            <person name="Katinka M."/>
            <person name="Kloareg B."/>
            <person name="Kowalczyk N."/>
            <person name="Labadie K."/>
            <person name="Leblanc C."/>
            <person name="Lopez P.J."/>
            <person name="McLachlan D.H."/>
            <person name="Meslet-Cladiere L."/>
            <person name="Moustafa A."/>
            <person name="Nehr Z."/>
            <person name="Nyvall Collen P."/>
            <person name="Panaud O."/>
            <person name="Partensky F."/>
            <person name="Poulain J."/>
            <person name="Rensing S.A."/>
            <person name="Rousvoal S."/>
            <person name="Samson G."/>
            <person name="Symeonidi A."/>
            <person name="Weissenbach J."/>
            <person name="Zambounis A."/>
            <person name="Wincker P."/>
            <person name="Boyen C."/>
        </authorList>
    </citation>
    <scope>NUCLEOTIDE SEQUENCE [LARGE SCALE GENOMIC DNA]</scope>
    <source>
        <strain evidence="15">cv. Stackhouse</strain>
    </source>
</reference>
<dbReference type="RefSeq" id="XP_005718181.1">
    <property type="nucleotide sequence ID" value="XM_005718124.1"/>
</dbReference>
<comment type="cofactor">
    <cofactor evidence="12">
        <name>a divalent metal cation</name>
        <dbReference type="ChEBI" id="CHEBI:60240"/>
    </cofactor>
    <text evidence="12">Binds 1 divalent metal cation per subunit.</text>
</comment>
<feature type="binding site" evidence="12">
    <location>
        <position position="197"/>
    </location>
    <ligand>
        <name>a divalent metal cation</name>
        <dbReference type="ChEBI" id="CHEBI:60240"/>
    </ligand>
</feature>
<evidence type="ECO:0000256" key="8">
    <source>
        <dbReference type="ARBA" id="ARBA00022723"/>
    </source>
</evidence>
<sequence length="239" mass="25532">MAPAVIIAPSILSSDFARLADEAVRMEKCGTEYLHVDCMDGHFVPNLTIGPPVVKSLRNHTPLFLDCHLMVSNPGQWVEELAAAGANGVTFHIECFCEAPYDKDEPGPYVGLQSRSEIEGARALAKKIRALDMKTGIALRPRTPLSAVKHLLDEGLIDILLAMTVEPGFGGQKFMESVLDKVAEARNLYPDLAIEVDGGISPKTVAKAVKAGANVLVAGSAIFGAENAKEVIDTLRRGG</sequence>
<dbReference type="InterPro" id="IPR000056">
    <property type="entry name" value="Ribul_P_3_epim-like"/>
</dbReference>
<dbReference type="OMA" id="CHLMIED"/>
<keyword evidence="8 12" id="KW-0479">Metal-binding</keyword>
<dbReference type="InterPro" id="IPR026019">
    <property type="entry name" value="Ribul_P_3_epim"/>
</dbReference>
<comment type="cofactor">
    <cofactor evidence="2">
        <name>Mn(2+)</name>
        <dbReference type="ChEBI" id="CHEBI:29035"/>
    </cofactor>
</comment>
<protein>
    <recommendedName>
        <fullName evidence="7 10">Ribulose-phosphate 3-epimerase</fullName>
        <ecNumber evidence="7 10">5.1.3.1</ecNumber>
    </recommendedName>
</protein>
<evidence type="ECO:0000256" key="1">
    <source>
        <dbReference type="ARBA" id="ARBA00001782"/>
    </source>
</evidence>
<accession>R7QLE1</accession>
<keyword evidence="12" id="KW-0464">Manganese</keyword>
<keyword evidence="9 10" id="KW-0413">Isomerase</keyword>
<feature type="active site" description="Proton acceptor" evidence="11">
    <location>
        <position position="37"/>
    </location>
</feature>
<dbReference type="GO" id="GO:0006098">
    <property type="term" value="P:pentose-phosphate shunt"/>
    <property type="evidence" value="ECO:0007669"/>
    <property type="project" value="InterPro"/>
</dbReference>
<dbReference type="HAMAP" id="MF_02227">
    <property type="entry name" value="RPE"/>
    <property type="match status" value="1"/>
</dbReference>
<evidence type="ECO:0000256" key="12">
    <source>
        <dbReference type="PIRSR" id="PIRSR001461-2"/>
    </source>
</evidence>
<evidence type="ECO:0000256" key="5">
    <source>
        <dbReference type="ARBA" id="ARBA00001954"/>
    </source>
</evidence>
<dbReference type="InterPro" id="IPR011060">
    <property type="entry name" value="RibuloseP-bd_barrel"/>
</dbReference>
<evidence type="ECO:0000313" key="15">
    <source>
        <dbReference type="Proteomes" id="UP000012073"/>
    </source>
</evidence>
<dbReference type="PIRSF" id="PIRSF001461">
    <property type="entry name" value="RPE"/>
    <property type="match status" value="1"/>
</dbReference>
<evidence type="ECO:0000256" key="2">
    <source>
        <dbReference type="ARBA" id="ARBA00001936"/>
    </source>
</evidence>
<keyword evidence="10" id="KW-0119">Carbohydrate metabolism</keyword>
<evidence type="ECO:0000256" key="9">
    <source>
        <dbReference type="ARBA" id="ARBA00023235"/>
    </source>
</evidence>
<dbReference type="InterPro" id="IPR013785">
    <property type="entry name" value="Aldolase_TIM"/>
</dbReference>
<comment type="similarity">
    <text evidence="6 10">Belongs to the ribulose-phosphate 3-epimerase family.</text>
</comment>
<dbReference type="Proteomes" id="UP000012073">
    <property type="component" value="Unassembled WGS sequence"/>
</dbReference>
<dbReference type="GO" id="GO:0004750">
    <property type="term" value="F:D-ribulose-phosphate 3-epimerase activity"/>
    <property type="evidence" value="ECO:0007669"/>
    <property type="project" value="UniProtKB-EC"/>
</dbReference>
<evidence type="ECO:0000313" key="14">
    <source>
        <dbReference type="EMBL" id="CDF38296.1"/>
    </source>
</evidence>
<dbReference type="Gramene" id="CDF38296">
    <property type="protein sequence ID" value="CDF38296"/>
    <property type="gene ID" value="CHC_T00006121001"/>
</dbReference>
<dbReference type="NCBIfam" id="NF004076">
    <property type="entry name" value="PRK05581.1-4"/>
    <property type="match status" value="1"/>
</dbReference>
<dbReference type="GO" id="GO:0005975">
    <property type="term" value="P:carbohydrate metabolic process"/>
    <property type="evidence" value="ECO:0007669"/>
    <property type="project" value="InterPro"/>
</dbReference>